<name>A0A6F9E605_9BACL</name>
<reference evidence="1 2" key="1">
    <citation type="submission" date="2020-04" db="EMBL/GenBank/DDBJ databases">
        <authorList>
            <person name="Hogendoorn C."/>
        </authorList>
    </citation>
    <scope>NUCLEOTIDE SEQUENCE [LARGE SCALE GENOMIC DNA]</scope>
    <source>
        <strain evidence="1">COOX1</strain>
    </source>
</reference>
<accession>A0A6F9E605</accession>
<evidence type="ECO:0000313" key="1">
    <source>
        <dbReference type="EMBL" id="CAB3391707.1"/>
    </source>
</evidence>
<dbReference type="EMBL" id="LR792683">
    <property type="protein sequence ID" value="CAB3391707.1"/>
    <property type="molecule type" value="Genomic_DNA"/>
</dbReference>
<dbReference type="InterPro" id="IPR050155">
    <property type="entry name" value="HAD-like_hydrolase_sf"/>
</dbReference>
<dbReference type="GO" id="GO:0008967">
    <property type="term" value="F:phosphoglycolate phosphatase activity"/>
    <property type="evidence" value="ECO:0007669"/>
    <property type="project" value="TreeGrafter"/>
</dbReference>
<dbReference type="SFLD" id="SFLDS00003">
    <property type="entry name" value="Haloacid_Dehalogenase"/>
    <property type="match status" value="1"/>
</dbReference>
<dbReference type="Proteomes" id="UP000502196">
    <property type="component" value="Chromosome"/>
</dbReference>
<dbReference type="Pfam" id="PF13242">
    <property type="entry name" value="Hydrolase_like"/>
    <property type="match status" value="1"/>
</dbReference>
<gene>
    <name evidence="1" type="ORF">COOX1_1045</name>
</gene>
<protein>
    <submittedName>
        <fullName evidence="1">Phosphatase</fullName>
    </submittedName>
</protein>
<sequence length="401" mass="45411">MGQVNCGGSRTGAPQVSFWMGVGMLELVLFDVDGVLLSEERYFDGSALAVWELLYSPRYLGLEGSFTATPSEEEIRSIREKVFLNDEILHALKGKGVNSNWDMVYLSFSYQLLRGLHEFFHHDRAQVESWLKFPLDGQILPEIGGRLRDIGFQPDFAAFLNTLQNTDAVQHGLLRALNDWAREWTGVTTDQFGRTSALWSVTMHVFQEWYLGADHYRERYGQAPHEEKRGFLYDEIPIRPAEEIREILEWLRDRDLLLGMGTGRPRMETRIPLSALHLLDPFEPSRIVTADDVLEAENAAPQYAPLAKPHPFTYLRAIVPDEPALRLLRRPLPLTGADRILIVGDSLADWLAAGKIGCRFAATLTGLSGQEARASFEERGVRWIVDDVTQLPDVLHGILNR</sequence>
<dbReference type="InterPro" id="IPR036412">
    <property type="entry name" value="HAD-like_sf"/>
</dbReference>
<dbReference type="AlphaFoldDB" id="A0A6F9E605"/>
<dbReference type="GO" id="GO:0006281">
    <property type="term" value="P:DNA repair"/>
    <property type="evidence" value="ECO:0007669"/>
    <property type="project" value="TreeGrafter"/>
</dbReference>
<dbReference type="PANTHER" id="PTHR43434">
    <property type="entry name" value="PHOSPHOGLYCOLATE PHOSPHATASE"/>
    <property type="match status" value="1"/>
</dbReference>
<dbReference type="Gene3D" id="3.40.50.1000">
    <property type="entry name" value="HAD superfamily/HAD-like"/>
    <property type="match status" value="1"/>
</dbReference>
<dbReference type="InterPro" id="IPR023214">
    <property type="entry name" value="HAD_sf"/>
</dbReference>
<organism evidence="1 2">
    <name type="scientific">Kyrpidia spormannii</name>
    <dbReference type="NCBI Taxonomy" id="2055160"/>
    <lineage>
        <taxon>Bacteria</taxon>
        <taxon>Bacillati</taxon>
        <taxon>Bacillota</taxon>
        <taxon>Bacilli</taxon>
        <taxon>Bacillales</taxon>
        <taxon>Alicyclobacillaceae</taxon>
        <taxon>Kyrpidia</taxon>
    </lineage>
</organism>
<evidence type="ECO:0000313" key="2">
    <source>
        <dbReference type="Proteomes" id="UP000502196"/>
    </source>
</evidence>
<dbReference type="SFLD" id="SFLDG01129">
    <property type="entry name" value="C1.5:_HAD__Beta-PGM__Phosphata"/>
    <property type="match status" value="1"/>
</dbReference>
<proteinExistence type="predicted"/>
<dbReference type="SUPFAM" id="SSF56784">
    <property type="entry name" value="HAD-like"/>
    <property type="match status" value="1"/>
</dbReference>
<dbReference type="PANTHER" id="PTHR43434:SF1">
    <property type="entry name" value="PHOSPHOGLYCOLATE PHOSPHATASE"/>
    <property type="match status" value="1"/>
</dbReference>